<evidence type="ECO:0000313" key="2">
    <source>
        <dbReference type="Proteomes" id="UP000294299"/>
    </source>
</evidence>
<proteinExistence type="predicted"/>
<evidence type="ECO:0000313" key="1">
    <source>
        <dbReference type="EMBL" id="VFJ15385.1"/>
    </source>
</evidence>
<keyword evidence="2" id="KW-1185">Reference proteome</keyword>
<dbReference type="EMBL" id="LR216287">
    <property type="protein sequence ID" value="VFJ15385.1"/>
    <property type="molecule type" value="Genomic_DNA"/>
</dbReference>
<dbReference type="Proteomes" id="UP000294299">
    <property type="component" value="Chromosome NFRAN"/>
</dbReference>
<dbReference type="KEGG" id="nfn:NFRAN_3067"/>
<organism evidence="1 2">
    <name type="scientific">Candidatus Nitrosocosmicus franklandianus</name>
    <dbReference type="NCBI Taxonomy" id="1798806"/>
    <lineage>
        <taxon>Archaea</taxon>
        <taxon>Nitrososphaerota</taxon>
        <taxon>Nitrososphaeria</taxon>
        <taxon>Nitrososphaerales</taxon>
        <taxon>Nitrososphaeraceae</taxon>
        <taxon>Candidatus Nitrosocosmicus</taxon>
    </lineage>
</organism>
<name>A0A484II93_9ARCH</name>
<dbReference type="AlphaFoldDB" id="A0A484II93"/>
<sequence length="65" mass="7092">MLLFFASASSEMAKGAKINASAKTTAVDTSNVLVVFILVNFTTTIQYLLDILDFQENVVTDFLAE</sequence>
<protein>
    <submittedName>
        <fullName evidence="1">Uncharacterized protein</fullName>
    </submittedName>
</protein>
<gene>
    <name evidence="1" type="ORF">NFRAN_3067</name>
</gene>
<accession>A0A484II93</accession>
<reference evidence="1 2" key="1">
    <citation type="submission" date="2019-02" db="EMBL/GenBank/DDBJ databases">
        <authorList>
            <person name="Lehtovirta-Morley E L."/>
        </authorList>
    </citation>
    <scope>NUCLEOTIDE SEQUENCE [LARGE SCALE GENOMIC DNA]</scope>
    <source>
        <strain evidence="1">NFRAN1</strain>
    </source>
</reference>